<dbReference type="EMBL" id="CP087164">
    <property type="protein sequence ID" value="UGS35372.1"/>
    <property type="molecule type" value="Genomic_DNA"/>
</dbReference>
<dbReference type="Proteomes" id="UP001162834">
    <property type="component" value="Chromosome"/>
</dbReference>
<comment type="similarity">
    <text evidence="1">Belongs to the N-acylglucosamine 2-epimerase family.</text>
</comment>
<keyword evidence="2" id="KW-0413">Isomerase</keyword>
<dbReference type="AlphaFoldDB" id="A0A9E6XVR4"/>
<keyword evidence="5" id="KW-1185">Reference proteome</keyword>
<name>A0A9E6XVR4_9ACTN</name>
<dbReference type="SUPFAM" id="SSF48208">
    <property type="entry name" value="Six-hairpin glycosidases"/>
    <property type="match status" value="1"/>
</dbReference>
<protein>
    <recommendedName>
        <fullName evidence="3">Spermatogenesis-associated protein 20-like TRX domain-containing protein</fullName>
    </recommendedName>
</protein>
<dbReference type="InterPro" id="IPR004879">
    <property type="entry name" value="Ssp411-like_TRX"/>
</dbReference>
<evidence type="ECO:0000256" key="1">
    <source>
        <dbReference type="ARBA" id="ARBA00008558"/>
    </source>
</evidence>
<dbReference type="Pfam" id="PF07221">
    <property type="entry name" value="GlcNAc_2-epim"/>
    <property type="match status" value="1"/>
</dbReference>
<dbReference type="CDD" id="cd02955">
    <property type="entry name" value="SSP411"/>
    <property type="match status" value="1"/>
</dbReference>
<dbReference type="Gene3D" id="1.50.10.10">
    <property type="match status" value="1"/>
</dbReference>
<dbReference type="SUPFAM" id="SSF52833">
    <property type="entry name" value="Thioredoxin-like"/>
    <property type="match status" value="1"/>
</dbReference>
<dbReference type="GO" id="GO:0016853">
    <property type="term" value="F:isomerase activity"/>
    <property type="evidence" value="ECO:0007669"/>
    <property type="project" value="UniProtKB-KW"/>
</dbReference>
<gene>
    <name evidence="4" type="ORF">DSM104329_01760</name>
</gene>
<dbReference type="RefSeq" id="WP_259315060.1">
    <property type="nucleotide sequence ID" value="NZ_CP087164.1"/>
</dbReference>
<sequence>MANALAHETSPYLLQHRDNPVAWMPWGEEALTRARERDVPLLVSIGYSACHWCHVMERESFEDEAVAALMNEHFVCVKVDREERPDVDALYMEAVQAMTGHGGWPLNVFVTPDQVPFFGGTYFPPQPRMNMPSWPQVLQAVADAWRDRRPEIETQGAQLRERLAASASLRPSDAPLSTAQLEQAVAALRESYDPRHGGWGGAPKFPSASVIDFLLGQGETEMSIATLRAMATGGMHDLVGGGFARYSTDATWTVPHFEKMLYDNALLARAYLHGWQVSGDDLLRRTVHDTLDWMLREMRAPGGAFWSALDADSEGVEGRFYAWTVDQLRAALGGDAEAAIAWFGATHRGNFEGANVLEARGPEPPGDVRARVLARLLEVRAQRVRPGLDDKLLTSWNALAIAALAEAGAVLRREDYLDAARTAAEYLLRVHRDPGGRLLRTSKDADARLNAYLEDHAFLVEALVVLYEATWEPRWLHEARELADAMVARFADEENGGFFSTSSDHQELVARRRDLEDTPIPSGSSSAAVGLLRLYALTGRAEYEERAQSVLALVHEIAPKHPAAFGHLLQAMAFAIGPTREVAIVGPQTDADALARVVRDTYRPRVVLAGGPAANDAVPLLEGRTPVDGDAAAYVCERFACQRPVTGPVELERLLADA</sequence>
<dbReference type="PANTHER" id="PTHR42899">
    <property type="entry name" value="SPERMATOGENESIS-ASSOCIATED PROTEIN 20"/>
    <property type="match status" value="1"/>
</dbReference>
<dbReference type="KEGG" id="sbae:DSM104329_01760"/>
<evidence type="ECO:0000313" key="4">
    <source>
        <dbReference type="EMBL" id="UGS35372.1"/>
    </source>
</evidence>
<proteinExistence type="inferred from homology"/>
<organism evidence="4 5">
    <name type="scientific">Capillimicrobium parvum</name>
    <dbReference type="NCBI Taxonomy" id="2884022"/>
    <lineage>
        <taxon>Bacteria</taxon>
        <taxon>Bacillati</taxon>
        <taxon>Actinomycetota</taxon>
        <taxon>Thermoleophilia</taxon>
        <taxon>Solirubrobacterales</taxon>
        <taxon>Capillimicrobiaceae</taxon>
        <taxon>Capillimicrobium</taxon>
    </lineage>
</organism>
<evidence type="ECO:0000259" key="3">
    <source>
        <dbReference type="Pfam" id="PF03190"/>
    </source>
</evidence>
<dbReference type="InterPro" id="IPR036249">
    <property type="entry name" value="Thioredoxin-like_sf"/>
</dbReference>
<dbReference type="Gene3D" id="3.40.30.10">
    <property type="entry name" value="Glutaredoxin"/>
    <property type="match status" value="1"/>
</dbReference>
<dbReference type="InterPro" id="IPR012341">
    <property type="entry name" value="6hp_glycosidase-like_sf"/>
</dbReference>
<dbReference type="PANTHER" id="PTHR42899:SF1">
    <property type="entry name" value="SPERMATOGENESIS-ASSOCIATED PROTEIN 20"/>
    <property type="match status" value="1"/>
</dbReference>
<dbReference type="InterPro" id="IPR024705">
    <property type="entry name" value="Ssp411"/>
</dbReference>
<reference evidence="4" key="1">
    <citation type="journal article" date="2022" name="Int. J. Syst. Evol. Microbiol.">
        <title>Pseudomonas aegrilactucae sp. nov. and Pseudomonas morbosilactucae sp. nov., pathogens causing bacterial rot of lettuce in Japan.</title>
        <authorList>
            <person name="Sawada H."/>
            <person name="Fujikawa T."/>
            <person name="Satou M."/>
        </authorList>
    </citation>
    <scope>NUCLEOTIDE SEQUENCE</scope>
    <source>
        <strain evidence="4">0166_1</strain>
    </source>
</reference>
<dbReference type="InterPro" id="IPR008928">
    <property type="entry name" value="6-hairpin_glycosidase_sf"/>
</dbReference>
<evidence type="ECO:0000313" key="5">
    <source>
        <dbReference type="Proteomes" id="UP001162834"/>
    </source>
</evidence>
<dbReference type="PIRSF" id="PIRSF006402">
    <property type="entry name" value="UCP006402_thioredoxin"/>
    <property type="match status" value="1"/>
</dbReference>
<evidence type="ECO:0000256" key="2">
    <source>
        <dbReference type="ARBA" id="ARBA00023235"/>
    </source>
</evidence>
<feature type="domain" description="Spermatogenesis-associated protein 20-like TRX" evidence="3">
    <location>
        <begin position="3"/>
        <end position="163"/>
    </location>
</feature>
<accession>A0A9E6XVR4</accession>
<dbReference type="Pfam" id="PF03190">
    <property type="entry name" value="Thioredox_DsbH"/>
    <property type="match status" value="1"/>
</dbReference>
<dbReference type="GO" id="GO:0005975">
    <property type="term" value="P:carbohydrate metabolic process"/>
    <property type="evidence" value="ECO:0007669"/>
    <property type="project" value="InterPro"/>
</dbReference>
<dbReference type="InterPro" id="IPR010819">
    <property type="entry name" value="AGE/CE"/>
</dbReference>